<organism evidence="1 2">
    <name type="scientific">Burkholderia pyrrocinia</name>
    <name type="common">Pseudomonas pyrrocinia</name>
    <dbReference type="NCBI Taxonomy" id="60550"/>
    <lineage>
        <taxon>Bacteria</taxon>
        <taxon>Pseudomonadati</taxon>
        <taxon>Pseudomonadota</taxon>
        <taxon>Betaproteobacteria</taxon>
        <taxon>Burkholderiales</taxon>
        <taxon>Burkholderiaceae</taxon>
        <taxon>Burkholderia</taxon>
        <taxon>Burkholderia cepacia complex</taxon>
    </lineage>
</organism>
<reference evidence="1 2" key="1">
    <citation type="submission" date="2024-04" db="EMBL/GenBank/DDBJ databases">
        <title>Biological Control Activity of Plant Growth Promoting Rhizobacteria Burkholderia pyrrocinia BX1 against Tobacco black shank Introduction Tobacco black shank (TBS) caused by the oomycete Phytophthora. nicotianae (P. nicotianae) has become a destructive soil.</title>
        <authorList>
            <person name="Liu X."/>
            <person name="Shu C."/>
        </authorList>
    </citation>
    <scope>NUCLEOTIDE SEQUENCE [LARGE SCALE GENOMIC DNA]</scope>
    <source>
        <strain evidence="1 2">BX1</strain>
    </source>
</reference>
<evidence type="ECO:0000313" key="2">
    <source>
        <dbReference type="Proteomes" id="UP001484179"/>
    </source>
</evidence>
<protein>
    <submittedName>
        <fullName evidence="1">Uncharacterized protein</fullName>
    </submittedName>
</protein>
<accession>A0ABZ3BK36</accession>
<name>A0ABZ3BK36_BURPY</name>
<dbReference type="EMBL" id="CP150849">
    <property type="protein sequence ID" value="WZW54892.1"/>
    <property type="molecule type" value="Genomic_DNA"/>
</dbReference>
<proteinExistence type="predicted"/>
<keyword evidence="2" id="KW-1185">Reference proteome</keyword>
<dbReference type="RefSeq" id="WP_342308872.1">
    <property type="nucleotide sequence ID" value="NZ_CP150849.1"/>
</dbReference>
<sequence length="128" mass="14406">MTLLAVEKERNPRGLCEAGMSRCAVQGYDAGLDLFHEWLGYSDRPQNELLRRLMVQCRQIDVMSRARLQGWFDGGSLIERTWSKVQRRCYQSMLPFGWAFSVSAPRCAVAPDCSGVTTASWASVGQVK</sequence>
<dbReference type="SUPFAM" id="SSF48208">
    <property type="entry name" value="Six-hairpin glycosidases"/>
    <property type="match status" value="1"/>
</dbReference>
<gene>
    <name evidence="1" type="ORF">WN985_04240</name>
</gene>
<dbReference type="Proteomes" id="UP001484179">
    <property type="component" value="Chromosome 1"/>
</dbReference>
<dbReference type="InterPro" id="IPR008928">
    <property type="entry name" value="6-hairpin_glycosidase_sf"/>
</dbReference>
<evidence type="ECO:0000313" key="1">
    <source>
        <dbReference type="EMBL" id="WZW54892.1"/>
    </source>
</evidence>